<organism evidence="1 2">
    <name type="scientific">Linderina macrospora</name>
    <dbReference type="NCBI Taxonomy" id="4868"/>
    <lineage>
        <taxon>Eukaryota</taxon>
        <taxon>Fungi</taxon>
        <taxon>Fungi incertae sedis</taxon>
        <taxon>Zoopagomycota</taxon>
        <taxon>Kickxellomycotina</taxon>
        <taxon>Kickxellomycetes</taxon>
        <taxon>Kickxellales</taxon>
        <taxon>Kickxellaceae</taxon>
        <taxon>Linderina</taxon>
    </lineage>
</organism>
<dbReference type="Proteomes" id="UP001150603">
    <property type="component" value="Unassembled WGS sequence"/>
</dbReference>
<dbReference type="EMBL" id="JANBPW010000475">
    <property type="protein sequence ID" value="KAJ1949362.1"/>
    <property type="molecule type" value="Genomic_DNA"/>
</dbReference>
<reference evidence="1" key="1">
    <citation type="submission" date="2022-07" db="EMBL/GenBank/DDBJ databases">
        <title>Phylogenomic reconstructions and comparative analyses of Kickxellomycotina fungi.</title>
        <authorList>
            <person name="Reynolds N.K."/>
            <person name="Stajich J.E."/>
            <person name="Barry K."/>
            <person name="Grigoriev I.V."/>
            <person name="Crous P."/>
            <person name="Smith M.E."/>
        </authorList>
    </citation>
    <scope>NUCLEOTIDE SEQUENCE</scope>
    <source>
        <strain evidence="1">NRRL 5244</strain>
    </source>
</reference>
<protein>
    <submittedName>
        <fullName evidence="1">Uncharacterized protein</fullName>
    </submittedName>
</protein>
<gene>
    <name evidence="1" type="ORF">FBU59_001177</name>
</gene>
<sequence>MLEPRKVAICDPSDCRLVLSTHAFKKDRQYGNIEFLEPNMFLTVDPELNKQRRRQIGPALGMASLRKMEPKILAAGIVPLVKKWGALADAAENGEAKVSYFYDFSMMTFDVIGTLGFGNMHRPVLTSDNRQIVRWVNRAFELMFFEAILPFLKHSPFNRILRSLYQDSRDFITFGNAAIKQRKQELDNIDEAHGDEKPADILQSLIDAEDPESKVRMTPGQVTSENIITLMAGTDTTSNSLSWAIHLLLLHPKYHRRAVEEVRSQFAPGHIITFDEAKASLPYLEACVYETLRLRPVSGNLPRIIPRGGVVIQGHFIPEGFSCSVCLAGANMNPDTWKRPHVFYPGRFVDSDYNKHQVLTFSAGVRVCPGRNLAMVEIMTTLANVLSNFDLRLPEDSLFKPDIRDEHGHPIVMPRSNAVTSAPTFPDRDCNVIISRRKSA</sequence>
<name>A0ACC1JER1_9FUNG</name>
<keyword evidence="2" id="KW-1185">Reference proteome</keyword>
<proteinExistence type="predicted"/>
<accession>A0ACC1JER1</accession>
<evidence type="ECO:0000313" key="2">
    <source>
        <dbReference type="Proteomes" id="UP001150603"/>
    </source>
</evidence>
<evidence type="ECO:0000313" key="1">
    <source>
        <dbReference type="EMBL" id="KAJ1949362.1"/>
    </source>
</evidence>
<comment type="caution">
    <text evidence="1">The sequence shown here is derived from an EMBL/GenBank/DDBJ whole genome shotgun (WGS) entry which is preliminary data.</text>
</comment>